<sequence length="424" mass="46504">MFSKGKLLLIPDSADIVLHGAPRDARCAVISGRIVFTSKVPRTVSSLVVHFRPKQDDLLNPSISISSLSEIICTVVKNGQTEPTSDETPFNAATGEQEWHFRMGVPGNISETVFSPPAFIAYELCAELRTSSVMRWTPFCRLTCTVPMAVKRIPEADSTWAALANEQFTIASKWRERVELTTMAGSRTVHDARAFHISGNVRPLIKGMRLLRAGFEIREFIEGPFDCNNNGMPSRGTTVARCSRELNVASLEKSQDGLSVQMGYFPSTTLHRVGVAIDQDICISGSLNIPCAYESIQYDIASGPIKVSHEIVFAVSVVDVSGQVHNVRLSSGIYVFPPVSSEVVDLPRYENCDKDVLLAVGQRRSLRMALASHSDTRAQRLVESWAAGNAGVHEGECPPPEYSPDRVFSDHRRSPPHVHVSGSV</sequence>
<organism evidence="1 2">
    <name type="scientific">Kickxella alabastrina</name>
    <dbReference type="NCBI Taxonomy" id="61397"/>
    <lineage>
        <taxon>Eukaryota</taxon>
        <taxon>Fungi</taxon>
        <taxon>Fungi incertae sedis</taxon>
        <taxon>Zoopagomycota</taxon>
        <taxon>Kickxellomycotina</taxon>
        <taxon>Kickxellomycetes</taxon>
        <taxon>Kickxellales</taxon>
        <taxon>Kickxellaceae</taxon>
        <taxon>Kickxella</taxon>
    </lineage>
</organism>
<name>A0ACC1IFT6_9FUNG</name>
<evidence type="ECO:0000313" key="1">
    <source>
        <dbReference type="EMBL" id="KAJ1894445.1"/>
    </source>
</evidence>
<comment type="caution">
    <text evidence="1">The sequence shown here is derived from an EMBL/GenBank/DDBJ whole genome shotgun (WGS) entry which is preliminary data.</text>
</comment>
<evidence type="ECO:0000313" key="2">
    <source>
        <dbReference type="Proteomes" id="UP001150581"/>
    </source>
</evidence>
<protein>
    <submittedName>
        <fullName evidence="1">Uncharacterized protein</fullName>
    </submittedName>
</protein>
<proteinExistence type="predicted"/>
<accession>A0ACC1IFT6</accession>
<dbReference type="Proteomes" id="UP001150581">
    <property type="component" value="Unassembled WGS sequence"/>
</dbReference>
<dbReference type="EMBL" id="JANBPG010000691">
    <property type="protein sequence ID" value="KAJ1894445.1"/>
    <property type="molecule type" value="Genomic_DNA"/>
</dbReference>
<keyword evidence="2" id="KW-1185">Reference proteome</keyword>
<reference evidence="1" key="1">
    <citation type="submission" date="2022-07" db="EMBL/GenBank/DDBJ databases">
        <title>Phylogenomic reconstructions and comparative analyses of Kickxellomycotina fungi.</title>
        <authorList>
            <person name="Reynolds N.K."/>
            <person name="Stajich J.E."/>
            <person name="Barry K."/>
            <person name="Grigoriev I.V."/>
            <person name="Crous P."/>
            <person name="Smith M.E."/>
        </authorList>
    </citation>
    <scope>NUCLEOTIDE SEQUENCE</scope>
    <source>
        <strain evidence="1">Benny 63K</strain>
    </source>
</reference>
<gene>
    <name evidence="1" type="ORF">LPJ66_005189</name>
</gene>